<dbReference type="AlphaFoldDB" id="A0A8J3P8L0"/>
<sequence>MTATLLKRRNGVAAKRAVGKARRHFRIRRNLSGTAERPRLVVTRTLRHIWVQIVDDTKGHTVVSASSMDASIKGAEGDKSAIAGKVGALLADRAKAAGITKVVFDRGGNRYAGRIAALADAARGAGLEF</sequence>
<accession>A0A8J3P8L0</accession>
<comment type="subunit">
    <text evidence="7">Part of the 50S ribosomal subunit; part of the 5S rRNA/L5/L18/L25 subcomplex. Contacts the 5S and 23S rRNAs.</text>
</comment>
<evidence type="ECO:0000256" key="5">
    <source>
        <dbReference type="ARBA" id="ARBA00023274"/>
    </source>
</evidence>
<dbReference type="PANTHER" id="PTHR12899">
    <property type="entry name" value="39S RIBOSOMAL PROTEIN L18, MITOCHONDRIAL"/>
    <property type="match status" value="1"/>
</dbReference>
<keyword evidence="2 7" id="KW-0699">rRNA-binding</keyword>
<comment type="function">
    <text evidence="7">This is one of the proteins that bind and probably mediate the attachment of the 5S RNA into the large ribosomal subunit, where it forms part of the central protuberance.</text>
</comment>
<dbReference type="Pfam" id="PF00861">
    <property type="entry name" value="Ribosomal_L18p"/>
    <property type="match status" value="1"/>
</dbReference>
<evidence type="ECO:0000313" key="9">
    <source>
        <dbReference type="Proteomes" id="UP000630887"/>
    </source>
</evidence>
<name>A0A8J3P8L0_9ACTN</name>
<evidence type="ECO:0000256" key="1">
    <source>
        <dbReference type="ARBA" id="ARBA00007116"/>
    </source>
</evidence>
<dbReference type="PANTHER" id="PTHR12899:SF3">
    <property type="entry name" value="LARGE RIBOSOMAL SUBUNIT PROTEIN UL18M"/>
    <property type="match status" value="1"/>
</dbReference>
<protein>
    <recommendedName>
        <fullName evidence="6 7">Large ribosomal subunit protein uL18</fullName>
    </recommendedName>
</protein>
<reference evidence="8 9" key="1">
    <citation type="submission" date="2021-01" db="EMBL/GenBank/DDBJ databases">
        <title>Whole genome shotgun sequence of Catellatospora coxensis NBRC 107359.</title>
        <authorList>
            <person name="Komaki H."/>
            <person name="Tamura T."/>
        </authorList>
    </citation>
    <scope>NUCLEOTIDE SEQUENCE [LARGE SCALE GENOMIC DNA]</scope>
    <source>
        <strain evidence="8 9">NBRC 107359</strain>
    </source>
</reference>
<keyword evidence="4 7" id="KW-0689">Ribosomal protein</keyword>
<dbReference type="NCBIfam" id="TIGR00060">
    <property type="entry name" value="L18_bact"/>
    <property type="match status" value="1"/>
</dbReference>
<dbReference type="GO" id="GO:0003735">
    <property type="term" value="F:structural constituent of ribosome"/>
    <property type="evidence" value="ECO:0007669"/>
    <property type="project" value="InterPro"/>
</dbReference>
<dbReference type="GO" id="GO:0008097">
    <property type="term" value="F:5S rRNA binding"/>
    <property type="evidence" value="ECO:0007669"/>
    <property type="project" value="TreeGrafter"/>
</dbReference>
<dbReference type="RefSeq" id="WP_203692221.1">
    <property type="nucleotide sequence ID" value="NZ_BAAALC010000062.1"/>
</dbReference>
<keyword evidence="9" id="KW-1185">Reference proteome</keyword>
<gene>
    <name evidence="7 8" type="primary">rplR</name>
    <name evidence="8" type="ORF">Cco03nite_25160</name>
</gene>
<dbReference type="Gene3D" id="3.30.420.100">
    <property type="match status" value="1"/>
</dbReference>
<comment type="caution">
    <text evidence="8">The sequence shown here is derived from an EMBL/GenBank/DDBJ whole genome shotgun (WGS) entry which is preliminary data.</text>
</comment>
<dbReference type="GO" id="GO:0022625">
    <property type="term" value="C:cytosolic large ribosomal subunit"/>
    <property type="evidence" value="ECO:0007669"/>
    <property type="project" value="TreeGrafter"/>
</dbReference>
<dbReference type="InterPro" id="IPR005484">
    <property type="entry name" value="Ribosomal_uL18_bac/plant/anim"/>
</dbReference>
<evidence type="ECO:0000256" key="6">
    <source>
        <dbReference type="ARBA" id="ARBA00035197"/>
    </source>
</evidence>
<evidence type="ECO:0000313" key="8">
    <source>
        <dbReference type="EMBL" id="GIG05816.1"/>
    </source>
</evidence>
<proteinExistence type="inferred from homology"/>
<comment type="similarity">
    <text evidence="1 7">Belongs to the universal ribosomal protein uL18 family.</text>
</comment>
<dbReference type="GO" id="GO:0006412">
    <property type="term" value="P:translation"/>
    <property type="evidence" value="ECO:0007669"/>
    <property type="project" value="UniProtKB-UniRule"/>
</dbReference>
<dbReference type="FunFam" id="3.30.420.100:FF:000001">
    <property type="entry name" value="50S ribosomal protein L18"/>
    <property type="match status" value="1"/>
</dbReference>
<dbReference type="Proteomes" id="UP000630887">
    <property type="component" value="Unassembled WGS sequence"/>
</dbReference>
<dbReference type="InterPro" id="IPR004389">
    <property type="entry name" value="Ribosomal_uL18_bac-type"/>
</dbReference>
<dbReference type="HAMAP" id="MF_01337_B">
    <property type="entry name" value="Ribosomal_uL18_B"/>
    <property type="match status" value="1"/>
</dbReference>
<evidence type="ECO:0000256" key="2">
    <source>
        <dbReference type="ARBA" id="ARBA00022730"/>
    </source>
</evidence>
<dbReference type="EMBL" id="BONI01000017">
    <property type="protein sequence ID" value="GIG05816.1"/>
    <property type="molecule type" value="Genomic_DNA"/>
</dbReference>
<evidence type="ECO:0000256" key="3">
    <source>
        <dbReference type="ARBA" id="ARBA00022884"/>
    </source>
</evidence>
<dbReference type="SUPFAM" id="SSF53137">
    <property type="entry name" value="Translational machinery components"/>
    <property type="match status" value="1"/>
</dbReference>
<dbReference type="InterPro" id="IPR057268">
    <property type="entry name" value="Ribosomal_L18"/>
</dbReference>
<keyword evidence="5 7" id="KW-0687">Ribonucleoprotein</keyword>
<organism evidence="8 9">
    <name type="scientific">Catellatospora coxensis</name>
    <dbReference type="NCBI Taxonomy" id="310354"/>
    <lineage>
        <taxon>Bacteria</taxon>
        <taxon>Bacillati</taxon>
        <taxon>Actinomycetota</taxon>
        <taxon>Actinomycetes</taxon>
        <taxon>Micromonosporales</taxon>
        <taxon>Micromonosporaceae</taxon>
        <taxon>Catellatospora</taxon>
    </lineage>
</organism>
<evidence type="ECO:0000256" key="4">
    <source>
        <dbReference type="ARBA" id="ARBA00022980"/>
    </source>
</evidence>
<evidence type="ECO:0000256" key="7">
    <source>
        <dbReference type="HAMAP-Rule" id="MF_01337"/>
    </source>
</evidence>
<dbReference type="CDD" id="cd00432">
    <property type="entry name" value="Ribosomal_L18_L5e"/>
    <property type="match status" value="1"/>
</dbReference>
<keyword evidence="3 7" id="KW-0694">RNA-binding</keyword>